<accession>A0A4R6JLN9</accession>
<feature type="region of interest" description="Disordered" evidence="1">
    <location>
        <begin position="124"/>
        <end position="178"/>
    </location>
</feature>
<evidence type="ECO:0000313" key="2">
    <source>
        <dbReference type="EMBL" id="TDO36727.1"/>
    </source>
</evidence>
<name>A0A4R6JLN9_9ACTN</name>
<keyword evidence="3" id="KW-1185">Reference proteome</keyword>
<sequence length="178" mass="18288">MNSHPHDASATTGRGPVLAGILSAASADDVLRTAFDRAELGDVPLIVLLAGGGEPPGSVAYWAGQHPRVVTSVSVPHGVDPAIALTAATGRAGLAVLPAAADAQEAAVVRAVTRRARCPVLTATAGGAGERAPGNQPPAPDMSDHCRSSVPVPAPSAGRRLRRRSRRRRRSAQRVRSR</sequence>
<comment type="caution">
    <text evidence="2">The sequence shown here is derived from an EMBL/GenBank/DDBJ whole genome shotgun (WGS) entry which is preliminary data.</text>
</comment>
<dbReference type="EMBL" id="SNWR01000001">
    <property type="protein sequence ID" value="TDO36727.1"/>
    <property type="molecule type" value="Genomic_DNA"/>
</dbReference>
<evidence type="ECO:0000313" key="3">
    <source>
        <dbReference type="Proteomes" id="UP000294901"/>
    </source>
</evidence>
<protein>
    <submittedName>
        <fullName evidence="2">Uncharacterized protein</fullName>
    </submittedName>
</protein>
<dbReference type="AlphaFoldDB" id="A0A4R6JLN9"/>
<gene>
    <name evidence="2" type="ORF">C8E87_0309</name>
</gene>
<reference evidence="2 3" key="1">
    <citation type="submission" date="2019-03" db="EMBL/GenBank/DDBJ databases">
        <title>Sequencing the genomes of 1000 actinobacteria strains.</title>
        <authorList>
            <person name="Klenk H.-P."/>
        </authorList>
    </citation>
    <scope>NUCLEOTIDE SEQUENCE [LARGE SCALE GENOMIC DNA]</scope>
    <source>
        <strain evidence="2 3">DSM 43805</strain>
    </source>
</reference>
<feature type="compositionally biased region" description="Basic residues" evidence="1">
    <location>
        <begin position="159"/>
        <end position="178"/>
    </location>
</feature>
<organism evidence="2 3">
    <name type="scientific">Paractinoplanes brasiliensis</name>
    <dbReference type="NCBI Taxonomy" id="52695"/>
    <lineage>
        <taxon>Bacteria</taxon>
        <taxon>Bacillati</taxon>
        <taxon>Actinomycetota</taxon>
        <taxon>Actinomycetes</taxon>
        <taxon>Micromonosporales</taxon>
        <taxon>Micromonosporaceae</taxon>
        <taxon>Paractinoplanes</taxon>
    </lineage>
</organism>
<dbReference type="OrthoDB" id="6174426at2"/>
<proteinExistence type="predicted"/>
<evidence type="ECO:0000256" key="1">
    <source>
        <dbReference type="SAM" id="MobiDB-lite"/>
    </source>
</evidence>
<dbReference type="Proteomes" id="UP000294901">
    <property type="component" value="Unassembled WGS sequence"/>
</dbReference>